<dbReference type="PANTHER" id="PTHR37534:SF9">
    <property type="entry name" value="ZN(II)2CYS6 TRANSCRIPTION FACTOR (EUROFUNG)"/>
    <property type="match status" value="1"/>
</dbReference>
<dbReference type="Pfam" id="PF00172">
    <property type="entry name" value="Zn_clus"/>
    <property type="match status" value="1"/>
</dbReference>
<evidence type="ECO:0000256" key="1">
    <source>
        <dbReference type="ARBA" id="ARBA00004123"/>
    </source>
</evidence>
<dbReference type="InterPro" id="IPR021858">
    <property type="entry name" value="Fun_TF"/>
</dbReference>
<dbReference type="GO" id="GO:0000976">
    <property type="term" value="F:transcription cis-regulatory region binding"/>
    <property type="evidence" value="ECO:0007669"/>
    <property type="project" value="TreeGrafter"/>
</dbReference>
<evidence type="ECO:0000256" key="4">
    <source>
        <dbReference type="ARBA" id="ARBA00023163"/>
    </source>
</evidence>
<evidence type="ECO:0000256" key="3">
    <source>
        <dbReference type="ARBA" id="ARBA00023125"/>
    </source>
</evidence>
<feature type="domain" description="Zn(2)-C6 fungal-type" evidence="6">
    <location>
        <begin position="17"/>
        <end position="45"/>
    </location>
</feature>
<dbReference type="SUPFAM" id="SSF57701">
    <property type="entry name" value="Zn2/Cys6 DNA-binding domain"/>
    <property type="match status" value="1"/>
</dbReference>
<dbReference type="InterPro" id="IPR001138">
    <property type="entry name" value="Zn2Cys6_DnaBD"/>
</dbReference>
<dbReference type="GO" id="GO:0045944">
    <property type="term" value="P:positive regulation of transcription by RNA polymerase II"/>
    <property type="evidence" value="ECO:0007669"/>
    <property type="project" value="TreeGrafter"/>
</dbReference>
<dbReference type="CDD" id="cd00067">
    <property type="entry name" value="GAL4"/>
    <property type="match status" value="1"/>
</dbReference>
<accession>A0AAN4T8L9</accession>
<keyword evidence="3" id="KW-0238">DNA-binding</keyword>
<keyword evidence="5" id="KW-0539">Nucleus</keyword>
<dbReference type="SMART" id="SM00066">
    <property type="entry name" value="GAL4"/>
    <property type="match status" value="1"/>
</dbReference>
<dbReference type="GO" id="GO:0000981">
    <property type="term" value="F:DNA-binding transcription factor activity, RNA polymerase II-specific"/>
    <property type="evidence" value="ECO:0007669"/>
    <property type="project" value="InterPro"/>
</dbReference>
<comment type="caution">
    <text evidence="7">The sequence shown here is derived from an EMBL/GenBank/DDBJ whole genome shotgun (WGS) entry which is preliminary data.</text>
</comment>
<reference evidence="7 8" key="1">
    <citation type="submission" date="2015-11" db="EMBL/GenBank/DDBJ databases">
        <title>Aspergillus lentulus strain IFM 54703T.</title>
        <authorList>
            <person name="Kusuya Y."/>
            <person name="Sakai K."/>
            <person name="Kamei K."/>
            <person name="Takahashi H."/>
            <person name="Yaguchi T."/>
        </authorList>
    </citation>
    <scope>NUCLEOTIDE SEQUENCE [LARGE SCALE GENOMIC DNA]</scope>
    <source>
        <strain evidence="7 8">IFM 54703</strain>
    </source>
</reference>
<evidence type="ECO:0000259" key="6">
    <source>
        <dbReference type="PROSITE" id="PS50048"/>
    </source>
</evidence>
<dbReference type="Pfam" id="PF11951">
    <property type="entry name" value="Fungal_trans_2"/>
    <property type="match status" value="1"/>
</dbReference>
<dbReference type="GO" id="GO:0008270">
    <property type="term" value="F:zinc ion binding"/>
    <property type="evidence" value="ECO:0007669"/>
    <property type="project" value="InterPro"/>
</dbReference>
<protein>
    <recommendedName>
        <fullName evidence="6">Zn(2)-C6 fungal-type domain-containing protein</fullName>
    </recommendedName>
</protein>
<organism evidence="7 8">
    <name type="scientific">Aspergillus lentulus</name>
    <dbReference type="NCBI Taxonomy" id="293939"/>
    <lineage>
        <taxon>Eukaryota</taxon>
        <taxon>Fungi</taxon>
        <taxon>Dikarya</taxon>
        <taxon>Ascomycota</taxon>
        <taxon>Pezizomycotina</taxon>
        <taxon>Eurotiomycetes</taxon>
        <taxon>Eurotiomycetidae</taxon>
        <taxon>Eurotiales</taxon>
        <taxon>Aspergillaceae</taxon>
        <taxon>Aspergillus</taxon>
        <taxon>Aspergillus subgen. Fumigati</taxon>
    </lineage>
</organism>
<dbReference type="EMBL" id="BCLY01000004">
    <property type="protein sequence ID" value="GAQ05076.1"/>
    <property type="molecule type" value="Genomic_DNA"/>
</dbReference>
<dbReference type="CDD" id="cd12148">
    <property type="entry name" value="fungal_TF_MHR"/>
    <property type="match status" value="1"/>
</dbReference>
<proteinExistence type="predicted"/>
<dbReference type="GO" id="GO:0005634">
    <property type="term" value="C:nucleus"/>
    <property type="evidence" value="ECO:0007669"/>
    <property type="project" value="UniProtKB-SubCell"/>
</dbReference>
<keyword evidence="2" id="KW-0805">Transcription regulation</keyword>
<keyword evidence="4" id="KW-0804">Transcription</keyword>
<dbReference type="AlphaFoldDB" id="A0AAN4T8L9"/>
<evidence type="ECO:0000256" key="2">
    <source>
        <dbReference type="ARBA" id="ARBA00023015"/>
    </source>
</evidence>
<gene>
    <name evidence="7" type="ORF">ALT_2397</name>
</gene>
<evidence type="ECO:0000313" key="7">
    <source>
        <dbReference type="EMBL" id="GAQ05076.1"/>
    </source>
</evidence>
<evidence type="ECO:0000313" key="8">
    <source>
        <dbReference type="Proteomes" id="UP000051487"/>
    </source>
</evidence>
<dbReference type="InterPro" id="IPR036864">
    <property type="entry name" value="Zn2-C6_fun-type_DNA-bd_sf"/>
</dbReference>
<dbReference type="Gene3D" id="4.10.240.10">
    <property type="entry name" value="Zn(2)-C6 fungal-type DNA-binding domain"/>
    <property type="match status" value="1"/>
</dbReference>
<dbReference type="Proteomes" id="UP000051487">
    <property type="component" value="Unassembled WGS sequence"/>
</dbReference>
<dbReference type="PROSITE" id="PS50048">
    <property type="entry name" value="ZN2_CY6_FUNGAL_2"/>
    <property type="match status" value="1"/>
</dbReference>
<dbReference type="PANTHER" id="PTHR37534">
    <property type="entry name" value="TRANSCRIPTIONAL ACTIVATOR PROTEIN UGA3"/>
    <property type="match status" value="1"/>
</dbReference>
<dbReference type="PROSITE" id="PS00463">
    <property type="entry name" value="ZN2_CY6_FUNGAL_1"/>
    <property type="match status" value="1"/>
</dbReference>
<name>A0AAN4T8L9_ASPLE</name>
<sequence length="370" mass="41086">MHSVRKPGKRRRTGNAGCTRCRASHHKCDEKQPRCGRCQRLNLECESANFIVASNWCQFATDPSGLKDERPGPASTWDVFNNSLAPLPQAFSRNAPRPDSESPLPLDAEKVTLIQAYQNGVGAWMDLFDDEANFQRTVVKRALRSPLLMSAICALTARHITMVDEGGEVWKPVAVQYYGDSLRQLIGSLDCPTSCPEDTLAATISLSSYELLASPGLDHRRHVSGALTLIRTHRCRASSEGLMAAAFWVYARQDIAMALVHECPTLLPPDEWGVSWDEQDTREGPLGNQMVWLLARVIAHTFQSTTGQSVLALSEGRASLMKELDVWHERLPESFRGTAFGPPLEEGFLPRWFAVPSTGKESPQYPLNLE</sequence>
<evidence type="ECO:0000256" key="5">
    <source>
        <dbReference type="ARBA" id="ARBA00023242"/>
    </source>
</evidence>
<comment type="subcellular location">
    <subcellularLocation>
        <location evidence="1">Nucleus</location>
    </subcellularLocation>
</comment>